<sequence>MTLKKKSPGIAGQGFGVNHYEAIHMENTNAISKENNAQLGTVEFLGKALTVINTGSQLLVAMKPICEGIGLDWKSQYERIKRDEVLSKGMVVMTTPSAGGDQRTTCLPLNLLNGWLFGVDSKRCKPFIRQALVRYKFECYDALAAYWQQCSTKALPSPAALPAPEEAERVTHAFRGSRVEFLVDGRQVWVKASCITTALGLGSSDRITRSLADDRKVYRMRGQQKHVFIDPAAALRAAGYVRESEKAKVWEEWLTGVLKTFDADVQKAALVEALVPGQTPVERYGLEQLLDTKMLFSLDEQGRAQVKPIPPGALIVTPERLAEVLRDPFTVPVEYLPNLMQVIAGRMGAVLQHALPSR</sequence>
<accession>A0A1G6P305</accession>
<proteinExistence type="predicted"/>
<dbReference type="Pfam" id="PF10547">
    <property type="entry name" value="P22_AR_N"/>
    <property type="match status" value="1"/>
</dbReference>
<dbReference type="InterPro" id="IPR018875">
    <property type="entry name" value="Antirepressor_Ant_N"/>
</dbReference>
<name>A0A1G6P305_9GAMM</name>
<evidence type="ECO:0000313" key="2">
    <source>
        <dbReference type="EMBL" id="SDC73807.1"/>
    </source>
</evidence>
<protein>
    <submittedName>
        <fullName evidence="2">P22_AR N-terminal domain-containing protein</fullName>
    </submittedName>
</protein>
<dbReference type="EMBL" id="FMZQ01000006">
    <property type="protein sequence ID" value="SDC73807.1"/>
    <property type="molecule type" value="Genomic_DNA"/>
</dbReference>
<evidence type="ECO:0000259" key="1">
    <source>
        <dbReference type="Pfam" id="PF10547"/>
    </source>
</evidence>
<dbReference type="RefSeq" id="WP_208600920.1">
    <property type="nucleotide sequence ID" value="NZ_FMZQ01000006.1"/>
</dbReference>
<gene>
    <name evidence="2" type="ORF">SAMN05216576_10646</name>
</gene>
<feature type="domain" description="Antirepressor protein ant N-terminal" evidence="1">
    <location>
        <begin position="41"/>
        <end position="149"/>
    </location>
</feature>
<dbReference type="Proteomes" id="UP000199467">
    <property type="component" value="Unassembled WGS sequence"/>
</dbReference>
<dbReference type="PRINTS" id="PR01994">
    <property type="entry name" value="ANTIREPRESSR"/>
</dbReference>
<reference evidence="3" key="1">
    <citation type="submission" date="2016-10" db="EMBL/GenBank/DDBJ databases">
        <authorList>
            <person name="Varghese N."/>
            <person name="Submissions S."/>
        </authorList>
    </citation>
    <scope>NUCLEOTIDE SEQUENCE [LARGE SCALE GENOMIC DNA]</scope>
    <source>
        <strain evidence="3">DSM 26382</strain>
    </source>
</reference>
<dbReference type="AlphaFoldDB" id="A0A1G6P305"/>
<keyword evidence="3" id="KW-1185">Reference proteome</keyword>
<organism evidence="2 3">
    <name type="scientific">Ectopseudomonas chengduensis</name>
    <dbReference type="NCBI Taxonomy" id="489632"/>
    <lineage>
        <taxon>Bacteria</taxon>
        <taxon>Pseudomonadati</taxon>
        <taxon>Pseudomonadota</taxon>
        <taxon>Gammaproteobacteria</taxon>
        <taxon>Pseudomonadales</taxon>
        <taxon>Pseudomonadaceae</taxon>
        <taxon>Ectopseudomonas</taxon>
    </lineage>
</organism>
<evidence type="ECO:0000313" key="3">
    <source>
        <dbReference type="Proteomes" id="UP000199467"/>
    </source>
</evidence>